<organism evidence="1">
    <name type="scientific">marine sediment metagenome</name>
    <dbReference type="NCBI Taxonomy" id="412755"/>
    <lineage>
        <taxon>unclassified sequences</taxon>
        <taxon>metagenomes</taxon>
        <taxon>ecological metagenomes</taxon>
    </lineage>
</organism>
<reference evidence="1" key="1">
    <citation type="journal article" date="2014" name="Front. Microbiol.">
        <title>High frequency of phylogenetically diverse reductive dehalogenase-homologous genes in deep subseafloor sedimentary metagenomes.</title>
        <authorList>
            <person name="Kawai M."/>
            <person name="Futagami T."/>
            <person name="Toyoda A."/>
            <person name="Takaki Y."/>
            <person name="Nishi S."/>
            <person name="Hori S."/>
            <person name="Arai W."/>
            <person name="Tsubouchi T."/>
            <person name="Morono Y."/>
            <person name="Uchiyama I."/>
            <person name="Ito T."/>
            <person name="Fujiyama A."/>
            <person name="Inagaki F."/>
            <person name="Takami H."/>
        </authorList>
    </citation>
    <scope>NUCLEOTIDE SEQUENCE</scope>
    <source>
        <strain evidence="1">Expedition CK06-06</strain>
    </source>
</reference>
<protein>
    <recommendedName>
        <fullName evidence="2">Cephalosporin hydroxylase</fullName>
    </recommendedName>
</protein>
<name>X0UEN2_9ZZZZ</name>
<dbReference type="InterPro" id="IPR007072">
    <property type="entry name" value="RNMT_CmcI"/>
</dbReference>
<sequence>MGNPSLMRFSRVMPEELFKDRPWGKGNNPKTAVGEFLKNHDDFVLDKKIDQKLLISVAPDGYLRRVK</sequence>
<dbReference type="GO" id="GO:0008168">
    <property type="term" value="F:methyltransferase activity"/>
    <property type="evidence" value="ECO:0007669"/>
    <property type="project" value="InterPro"/>
</dbReference>
<evidence type="ECO:0000313" key="1">
    <source>
        <dbReference type="EMBL" id="GAF98857.1"/>
    </source>
</evidence>
<proteinExistence type="predicted"/>
<accession>X0UEN2</accession>
<dbReference type="Pfam" id="PF04989">
    <property type="entry name" value="RMNT_CmcI"/>
    <property type="match status" value="1"/>
</dbReference>
<evidence type="ECO:0008006" key="2">
    <source>
        <dbReference type="Google" id="ProtNLM"/>
    </source>
</evidence>
<comment type="caution">
    <text evidence="1">The sequence shown here is derived from an EMBL/GenBank/DDBJ whole genome shotgun (WGS) entry which is preliminary data.</text>
</comment>
<dbReference type="AlphaFoldDB" id="X0UEN2"/>
<gene>
    <name evidence="1" type="ORF">S01H1_22013</name>
</gene>
<dbReference type="GO" id="GO:0008610">
    <property type="term" value="P:lipid biosynthetic process"/>
    <property type="evidence" value="ECO:0007669"/>
    <property type="project" value="InterPro"/>
</dbReference>
<dbReference type="EMBL" id="BARS01012326">
    <property type="protein sequence ID" value="GAF98857.1"/>
    <property type="molecule type" value="Genomic_DNA"/>
</dbReference>